<gene>
    <name evidence="2" type="ORF">A2W32_01860</name>
</gene>
<name>A0A1F4UXQ7_UNCKA</name>
<keyword evidence="1" id="KW-0472">Membrane</keyword>
<keyword evidence="1" id="KW-1133">Transmembrane helix</keyword>
<reference evidence="2 3" key="1">
    <citation type="journal article" date="2016" name="Nat. Commun.">
        <title>Thousands of microbial genomes shed light on interconnected biogeochemical processes in an aquifer system.</title>
        <authorList>
            <person name="Anantharaman K."/>
            <person name="Brown C.T."/>
            <person name="Hug L.A."/>
            <person name="Sharon I."/>
            <person name="Castelle C.J."/>
            <person name="Probst A.J."/>
            <person name="Thomas B.C."/>
            <person name="Singh A."/>
            <person name="Wilkins M.J."/>
            <person name="Karaoz U."/>
            <person name="Brodie E.L."/>
            <person name="Williams K.H."/>
            <person name="Hubbard S.S."/>
            <person name="Banfield J.F."/>
        </authorList>
    </citation>
    <scope>NUCLEOTIDE SEQUENCE [LARGE SCALE GENOMIC DNA]</scope>
</reference>
<dbReference type="AlphaFoldDB" id="A0A1F4UXQ7"/>
<organism evidence="2 3">
    <name type="scientific">candidate division WWE3 bacterium RBG_16_37_10</name>
    <dbReference type="NCBI Taxonomy" id="1802610"/>
    <lineage>
        <taxon>Bacteria</taxon>
        <taxon>Katanobacteria</taxon>
    </lineage>
</organism>
<accession>A0A1F4UXQ7</accession>
<sequence length="205" mass="23882">MSIKRQSYPIAAIDIQIVDDGKFADVAFLVDRHDFMEDIAKLRETWIGKTLLSNSKINDFINLERDINEAKHFWKHYFELRRIAKKYSLGATYVGSILAATISGIITDADYRTMLKEPILYGLPEDLQFDDDVTFTSHRVREVDELNQNKDTKAIGVVKRDRQWYWLYQQMGYKKLASTVGQTMETVRSAVNSYQDKLQTYHKVV</sequence>
<dbReference type="Proteomes" id="UP000177371">
    <property type="component" value="Unassembled WGS sequence"/>
</dbReference>
<dbReference type="STRING" id="1802610.A2W32_01860"/>
<keyword evidence="1" id="KW-0812">Transmembrane</keyword>
<protein>
    <submittedName>
        <fullName evidence="2">Uncharacterized protein</fullName>
    </submittedName>
</protein>
<comment type="caution">
    <text evidence="2">The sequence shown here is derived from an EMBL/GenBank/DDBJ whole genome shotgun (WGS) entry which is preliminary data.</text>
</comment>
<evidence type="ECO:0000256" key="1">
    <source>
        <dbReference type="SAM" id="Phobius"/>
    </source>
</evidence>
<evidence type="ECO:0000313" key="3">
    <source>
        <dbReference type="Proteomes" id="UP000177371"/>
    </source>
</evidence>
<evidence type="ECO:0000313" key="2">
    <source>
        <dbReference type="EMBL" id="OGC49686.1"/>
    </source>
</evidence>
<dbReference type="EMBL" id="MEUT01000045">
    <property type="protein sequence ID" value="OGC49686.1"/>
    <property type="molecule type" value="Genomic_DNA"/>
</dbReference>
<feature type="transmembrane region" description="Helical" evidence="1">
    <location>
        <begin position="87"/>
        <end position="106"/>
    </location>
</feature>
<proteinExistence type="predicted"/>